<dbReference type="GO" id="GO:0005524">
    <property type="term" value="F:ATP binding"/>
    <property type="evidence" value="ECO:0007669"/>
    <property type="project" value="UniProtKB-KW"/>
</dbReference>
<dbReference type="PANTHER" id="PTHR12169">
    <property type="entry name" value="ATPASE N2B"/>
    <property type="match status" value="1"/>
</dbReference>
<keyword evidence="1" id="KW-0547">Nucleotide-binding</keyword>
<keyword evidence="4" id="KW-1185">Reference proteome</keyword>
<comment type="caution">
    <text evidence="3">The sequence shown here is derived from an EMBL/GenBank/DDBJ whole genome shotgun (WGS) entry which is preliminary data.</text>
</comment>
<organism evidence="3 4">
    <name type="scientific">Phyllobacterium myrsinacearum</name>
    <dbReference type="NCBI Taxonomy" id="28101"/>
    <lineage>
        <taxon>Bacteria</taxon>
        <taxon>Pseudomonadati</taxon>
        <taxon>Pseudomonadota</taxon>
        <taxon>Alphaproteobacteria</taxon>
        <taxon>Hyphomicrobiales</taxon>
        <taxon>Phyllobacteriaceae</taxon>
        <taxon>Phyllobacterium</taxon>
    </lineage>
</organism>
<dbReference type="RefSeq" id="WP_105734198.1">
    <property type="nucleotide sequence ID" value="NZ_PVBT01000003.1"/>
</dbReference>
<dbReference type="GO" id="GO:0016887">
    <property type="term" value="F:ATP hydrolysis activity"/>
    <property type="evidence" value="ECO:0007669"/>
    <property type="project" value="InterPro"/>
</dbReference>
<keyword evidence="3" id="KW-0132">Cell division</keyword>
<dbReference type="Pfam" id="PF03969">
    <property type="entry name" value="AFG1_ATPase"/>
    <property type="match status" value="1"/>
</dbReference>
<sequence length="393" mass="44711">MSHDNLKVFPSVRERYDSLVQAGDIAADPAQEQLADRFDRLIRELATKRLATKSSALGWLFSRRSPRHEIIKGLYIFGEVGRGKTMLMDMFHQLVPAKRKRRAHFLDFMADVHERINAHRKAHKNGETKQDDPIPPVADALAEQAWVLCFDEFTVTDIADAMILSRLFRALFERGVVLIATSNVEPDNLYRDGLNRQLFLPFIDLLKTHVDVVNLDARTDYRLEKLNRMPVYLSPLSDATKQGMDEAWHTATEGAAVSEDHFKVKGHNVMVPRAARHAARFGFADLCSKPLGALDYAAIIARYQTIFIDDVPILDYARRNEAKRFIILIDILYDHHVHVVISAAASPDKLYEAKRGTEAFEFDRTASRLFEMQSEEYLSEAAQAQEMPISSEA</sequence>
<dbReference type="NCBIfam" id="NF040713">
    <property type="entry name" value="ZapE"/>
    <property type="match status" value="1"/>
</dbReference>
<dbReference type="InterPro" id="IPR027417">
    <property type="entry name" value="P-loop_NTPase"/>
</dbReference>
<dbReference type="PANTHER" id="PTHR12169:SF6">
    <property type="entry name" value="AFG1-LIKE ATPASE"/>
    <property type="match status" value="1"/>
</dbReference>
<protein>
    <submittedName>
        <fullName evidence="3">Cell division protein ZapE</fullName>
    </submittedName>
</protein>
<dbReference type="GO" id="GO:0005737">
    <property type="term" value="C:cytoplasm"/>
    <property type="evidence" value="ECO:0007669"/>
    <property type="project" value="TreeGrafter"/>
</dbReference>
<dbReference type="AlphaFoldDB" id="A0A2S9JKH9"/>
<dbReference type="Proteomes" id="UP000238563">
    <property type="component" value="Unassembled WGS sequence"/>
</dbReference>
<evidence type="ECO:0000256" key="1">
    <source>
        <dbReference type="ARBA" id="ARBA00022741"/>
    </source>
</evidence>
<keyword evidence="2" id="KW-0067">ATP-binding</keyword>
<dbReference type="Gene3D" id="3.40.50.300">
    <property type="entry name" value="P-loop containing nucleotide triphosphate hydrolases"/>
    <property type="match status" value="1"/>
</dbReference>
<evidence type="ECO:0000313" key="4">
    <source>
        <dbReference type="Proteomes" id="UP000238563"/>
    </source>
</evidence>
<gene>
    <name evidence="3" type="ORF">C5750_12410</name>
</gene>
<accession>A0A2S9JKH9</accession>
<dbReference type="InterPro" id="IPR005654">
    <property type="entry name" value="ATPase_AFG1-like"/>
</dbReference>
<evidence type="ECO:0000313" key="3">
    <source>
        <dbReference type="EMBL" id="PRD53613.1"/>
    </source>
</evidence>
<dbReference type="OrthoDB" id="9774491at2"/>
<keyword evidence="3" id="KW-0131">Cell cycle</keyword>
<evidence type="ECO:0000256" key="2">
    <source>
        <dbReference type="ARBA" id="ARBA00022840"/>
    </source>
</evidence>
<dbReference type="GO" id="GO:0051301">
    <property type="term" value="P:cell division"/>
    <property type="evidence" value="ECO:0007669"/>
    <property type="project" value="UniProtKB-KW"/>
</dbReference>
<dbReference type="SUPFAM" id="SSF52540">
    <property type="entry name" value="P-loop containing nucleoside triphosphate hydrolases"/>
    <property type="match status" value="1"/>
</dbReference>
<name>A0A2S9JKH9_9HYPH</name>
<dbReference type="EMBL" id="PVBT01000003">
    <property type="protein sequence ID" value="PRD53613.1"/>
    <property type="molecule type" value="Genomic_DNA"/>
</dbReference>
<reference evidence="3 4" key="1">
    <citation type="submission" date="2018-02" db="EMBL/GenBank/DDBJ databases">
        <title>The draft genome of Phyllobacterium myrsinacearum DSM5892.</title>
        <authorList>
            <person name="Li L."/>
            <person name="Liu L."/>
            <person name="Zhang X."/>
            <person name="Wang T."/>
        </authorList>
    </citation>
    <scope>NUCLEOTIDE SEQUENCE [LARGE SCALE GENOMIC DNA]</scope>
    <source>
        <strain evidence="3 4">DSM 5892</strain>
    </source>
</reference>
<proteinExistence type="predicted"/>